<dbReference type="PROSITE" id="PS50172">
    <property type="entry name" value="BRCT"/>
    <property type="match status" value="1"/>
</dbReference>
<dbReference type="SUPFAM" id="SSF50249">
    <property type="entry name" value="Nucleic acid-binding proteins"/>
    <property type="match status" value="1"/>
</dbReference>
<sequence>MMNKINKDPIAYANSITIKKLVSVLQKLHDEYVEKEGNTEVSDDTYDTMVDVLRERDPTNPYLFEVNVSSTNETDVKLFCPMPSLDKIKPAQKTFEPWISKFKGPYVVMDKLDGTSIQIYKNDEGVVDLFTKKGTDIGTSKKHLLEYLVSKKTLNAIPKNTCIRGELVVSKEDFQSIKTFADVKNERSVIGCITSVKTMDTRIAKKGQFIAYNILSPRYTQVEQLDKLKSWGFKTVWNTLIDEIKKEYDLIEILKKRVVDSEFVVDGIVITDNSQVYEHTSQMPLHSIAFKMNNEEDMKNVVVKKVEWNPTMYGYLQPKVKFDKVILKGDVSVDTATAHNAKYIYDNKIGVGTIIKIVRSGDVIPYIVDVVKPSDKPDMPEMDYEWTSTKVDIYVKNPTKSIKRLINIAKNIHFFKEIGVKYLGEGIITKLYDNGYETVLSIIIAANDKDPNMYLIEGLGKTMVNKIYGVIDTVMNDIKMPDFMAGTLFFGEGIGSKKIKKVLDVYSDIVLPDNDKYSDTDELTEMLLEVDGFQEKSAIKFANGLNQFHSFVKEIFKNTSYTLTKKSVTKVKNDIFKDKKIVITGFRDAKITEFIESNGGQVMSSVSKNTSLVIYVKSDKESSKLEKATQLQIPTIEKTDFEKKYNISQN</sequence>
<comment type="catalytic activity">
    <reaction evidence="5">
        <text>NAD(+) + (deoxyribonucleotide)n-3'-hydroxyl + 5'-phospho-(deoxyribonucleotide)m = (deoxyribonucleotide)n+m + AMP + beta-nicotinamide D-nucleotide.</text>
        <dbReference type="EC" id="6.5.1.2"/>
    </reaction>
</comment>
<evidence type="ECO:0000259" key="6">
    <source>
        <dbReference type="PROSITE" id="PS50172"/>
    </source>
</evidence>
<dbReference type="EC" id="6.5.1.2" evidence="1"/>
<dbReference type="SMART" id="SM00532">
    <property type="entry name" value="LIGANc"/>
    <property type="match status" value="1"/>
</dbReference>
<keyword evidence="4" id="KW-0520">NAD</keyword>
<evidence type="ECO:0000256" key="4">
    <source>
        <dbReference type="ARBA" id="ARBA00023027"/>
    </source>
</evidence>
<dbReference type="AlphaFoldDB" id="A0A6C0BG47"/>
<dbReference type="SUPFAM" id="SSF52113">
    <property type="entry name" value="BRCT domain"/>
    <property type="match status" value="1"/>
</dbReference>
<dbReference type="Pfam" id="PF03120">
    <property type="entry name" value="OB_DNA_ligase"/>
    <property type="match status" value="1"/>
</dbReference>
<dbReference type="GO" id="GO:0006260">
    <property type="term" value="P:DNA replication"/>
    <property type="evidence" value="ECO:0007669"/>
    <property type="project" value="UniProtKB-KW"/>
</dbReference>
<accession>A0A6C0BG47</accession>
<keyword evidence="2" id="KW-0436">Ligase</keyword>
<dbReference type="Gene3D" id="3.40.50.10190">
    <property type="entry name" value="BRCT domain"/>
    <property type="match status" value="1"/>
</dbReference>
<dbReference type="InterPro" id="IPR013840">
    <property type="entry name" value="DNAligase_N"/>
</dbReference>
<evidence type="ECO:0000256" key="5">
    <source>
        <dbReference type="ARBA" id="ARBA00034005"/>
    </source>
</evidence>
<proteinExistence type="predicted"/>
<keyword evidence="3" id="KW-0235">DNA replication</keyword>
<evidence type="ECO:0000256" key="1">
    <source>
        <dbReference type="ARBA" id="ARBA00012722"/>
    </source>
</evidence>
<dbReference type="InterPro" id="IPR001357">
    <property type="entry name" value="BRCT_dom"/>
</dbReference>
<dbReference type="Gene3D" id="2.40.50.140">
    <property type="entry name" value="Nucleic acid-binding proteins"/>
    <property type="match status" value="1"/>
</dbReference>
<evidence type="ECO:0000313" key="7">
    <source>
        <dbReference type="EMBL" id="QHS90343.1"/>
    </source>
</evidence>
<feature type="domain" description="BRCT" evidence="6">
    <location>
        <begin position="571"/>
        <end position="637"/>
    </location>
</feature>
<reference evidence="7" key="1">
    <citation type="journal article" date="2020" name="Nature">
        <title>Giant virus diversity and host interactions through global metagenomics.</title>
        <authorList>
            <person name="Schulz F."/>
            <person name="Roux S."/>
            <person name="Paez-Espino D."/>
            <person name="Jungbluth S."/>
            <person name="Walsh D.A."/>
            <person name="Denef V.J."/>
            <person name="McMahon K.D."/>
            <person name="Konstantinidis K.T."/>
            <person name="Eloe-Fadrosh E.A."/>
            <person name="Kyrpides N.C."/>
            <person name="Woyke T."/>
        </authorList>
    </citation>
    <scope>NUCLEOTIDE SEQUENCE</scope>
    <source>
        <strain evidence="7">GVMAG-M-3300010160-60</strain>
    </source>
</reference>
<dbReference type="GO" id="GO:0003911">
    <property type="term" value="F:DNA ligase (NAD+) activity"/>
    <property type="evidence" value="ECO:0007669"/>
    <property type="project" value="UniProtKB-EC"/>
</dbReference>
<dbReference type="GO" id="GO:0006281">
    <property type="term" value="P:DNA repair"/>
    <property type="evidence" value="ECO:0007669"/>
    <property type="project" value="InterPro"/>
</dbReference>
<dbReference type="InterPro" id="IPR004150">
    <property type="entry name" value="NAD_DNA_ligase_OB"/>
</dbReference>
<dbReference type="Pfam" id="PF00533">
    <property type="entry name" value="BRCT"/>
    <property type="match status" value="1"/>
</dbReference>
<dbReference type="Pfam" id="PF01653">
    <property type="entry name" value="DNA_ligase_aden"/>
    <property type="match status" value="1"/>
</dbReference>
<name>A0A6C0BG47_9ZZZZ</name>
<dbReference type="Gene3D" id="3.30.470.30">
    <property type="entry name" value="DNA ligase/mRNA capping enzyme"/>
    <property type="match status" value="1"/>
</dbReference>
<protein>
    <recommendedName>
        <fullName evidence="1">DNA ligase (NAD(+))</fullName>
        <ecNumber evidence="1">6.5.1.2</ecNumber>
    </recommendedName>
</protein>
<dbReference type="InterPro" id="IPR036420">
    <property type="entry name" value="BRCT_dom_sf"/>
</dbReference>
<dbReference type="SUPFAM" id="SSF56091">
    <property type="entry name" value="DNA ligase/mRNA capping enzyme, catalytic domain"/>
    <property type="match status" value="1"/>
</dbReference>
<organism evidence="7">
    <name type="scientific">viral metagenome</name>
    <dbReference type="NCBI Taxonomy" id="1070528"/>
    <lineage>
        <taxon>unclassified sequences</taxon>
        <taxon>metagenomes</taxon>
        <taxon>organismal metagenomes</taxon>
    </lineage>
</organism>
<dbReference type="InterPro" id="IPR012340">
    <property type="entry name" value="NA-bd_OB-fold"/>
</dbReference>
<evidence type="ECO:0000256" key="3">
    <source>
        <dbReference type="ARBA" id="ARBA00022705"/>
    </source>
</evidence>
<evidence type="ECO:0000256" key="2">
    <source>
        <dbReference type="ARBA" id="ARBA00022598"/>
    </source>
</evidence>
<dbReference type="EMBL" id="MN739132">
    <property type="protein sequence ID" value="QHS90343.1"/>
    <property type="molecule type" value="Genomic_DNA"/>
</dbReference>
<dbReference type="InterPro" id="IPR013839">
    <property type="entry name" value="DNAligase_adenylation"/>
</dbReference>